<dbReference type="Proteomes" id="UP000484988">
    <property type="component" value="Unassembled WGS sequence"/>
</dbReference>
<evidence type="ECO:0000313" key="2">
    <source>
        <dbReference type="Proteomes" id="UP000484988"/>
    </source>
</evidence>
<keyword evidence="2" id="KW-1185">Reference proteome</keyword>
<evidence type="ECO:0000313" key="1">
    <source>
        <dbReference type="EMBL" id="GFH34284.1"/>
    </source>
</evidence>
<evidence type="ECO:0008006" key="3">
    <source>
        <dbReference type="Google" id="ProtNLM"/>
    </source>
</evidence>
<dbReference type="AlphaFoldDB" id="A0A6A0AQY2"/>
<reference evidence="1 2" key="1">
    <citation type="submission" date="2020-02" db="EMBL/GenBank/DDBJ databases">
        <title>Whole Genome Shotgun Sequence of Streptomyces sp. strain CWH03.</title>
        <authorList>
            <person name="Dohra H."/>
            <person name="Kodani S."/>
            <person name="Yamamura H."/>
        </authorList>
    </citation>
    <scope>NUCLEOTIDE SEQUENCE [LARGE SCALE GENOMIC DNA]</scope>
    <source>
        <strain evidence="1 2">CWH03</strain>
    </source>
</reference>
<gene>
    <name evidence="1" type="ORF">SCWH03_04980</name>
</gene>
<accession>A0A6A0AQY2</accession>
<name>A0A6A0AQY2_9ACTN</name>
<proteinExistence type="predicted"/>
<dbReference type="EMBL" id="BLLG01000001">
    <property type="protein sequence ID" value="GFH34284.1"/>
    <property type="molecule type" value="Genomic_DNA"/>
</dbReference>
<organism evidence="1 2">
    <name type="scientific">Streptomyces pacificus</name>
    <dbReference type="NCBI Taxonomy" id="2705029"/>
    <lineage>
        <taxon>Bacteria</taxon>
        <taxon>Bacillati</taxon>
        <taxon>Actinomycetota</taxon>
        <taxon>Actinomycetes</taxon>
        <taxon>Kitasatosporales</taxon>
        <taxon>Streptomycetaceae</taxon>
        <taxon>Streptomyces</taxon>
    </lineage>
</organism>
<protein>
    <recommendedName>
        <fullName evidence="3">DUF5047 domain-containing protein</fullName>
    </recommendedName>
</protein>
<comment type="caution">
    <text evidence="1">The sequence shown here is derived from an EMBL/GenBank/DDBJ whole genome shotgun (WGS) entry which is preliminary data.</text>
</comment>
<sequence length="361" mass="38497">MLEMSPDALSVVQGSHSIYIRAESWLDGELLAAEIPINSGGEERDRSAAIPESVRLNVPRRDRGVSWEPIEPDHPLGAFGQQLRIDYGVDMGGHIEWINRGWFLITSSETDGDTVAVQAEGLLTLIDEAKFVGPFQPALGDTLASVSRALVEPALTIAFDGSLVDRPVPQGMQWDTDRLGALREVLGAWPADCRVTEDGFLAIEPLVDTGPPVLSLTDGVGGTVMRWQGGASRDGAFTVVVAQGEDADGGQIQGVAYDDDETSPFRAGGPFSPLPVPHYHQSPLLTTVAQCRTAAATTLRRLRRSASRKLGVSMVPHPGLMTGDVVSATGAGLTSQPCMIEALSLPYTPSEMHLTVRVLNG</sequence>